<name>A0ABN7AI02_9HEMI</name>
<reference evidence="1 2" key="1">
    <citation type="submission" date="2023-09" db="EMBL/GenBank/DDBJ databases">
        <title>Nesidiocoris tenuis whole genome shotgun sequence.</title>
        <authorList>
            <person name="Shibata T."/>
            <person name="Shimoda M."/>
            <person name="Kobayashi T."/>
            <person name="Uehara T."/>
        </authorList>
    </citation>
    <scope>NUCLEOTIDE SEQUENCE [LARGE SCALE GENOMIC DNA]</scope>
    <source>
        <strain evidence="1 2">Japan</strain>
    </source>
</reference>
<evidence type="ECO:0000313" key="2">
    <source>
        <dbReference type="Proteomes" id="UP001307889"/>
    </source>
</evidence>
<dbReference type="Proteomes" id="UP001307889">
    <property type="component" value="Chromosome 2"/>
</dbReference>
<proteinExistence type="predicted"/>
<evidence type="ECO:0000313" key="1">
    <source>
        <dbReference type="EMBL" id="BES90511.1"/>
    </source>
</evidence>
<accession>A0ABN7AI02</accession>
<sequence>MEKESSEVHTVGENAPISASLDSTRVPLFTTSIDGAGKWWGGGSGGSSLATRRVHLPRRPPPLRVLLAVVVLTSSRPRIPASGMCGISVRCRRDQLCRGGGA</sequence>
<organism evidence="1 2">
    <name type="scientific">Nesidiocoris tenuis</name>
    <dbReference type="NCBI Taxonomy" id="355587"/>
    <lineage>
        <taxon>Eukaryota</taxon>
        <taxon>Metazoa</taxon>
        <taxon>Ecdysozoa</taxon>
        <taxon>Arthropoda</taxon>
        <taxon>Hexapoda</taxon>
        <taxon>Insecta</taxon>
        <taxon>Pterygota</taxon>
        <taxon>Neoptera</taxon>
        <taxon>Paraneoptera</taxon>
        <taxon>Hemiptera</taxon>
        <taxon>Heteroptera</taxon>
        <taxon>Panheteroptera</taxon>
        <taxon>Cimicomorpha</taxon>
        <taxon>Miridae</taxon>
        <taxon>Dicyphina</taxon>
        <taxon>Nesidiocoris</taxon>
    </lineage>
</organism>
<keyword evidence="2" id="KW-1185">Reference proteome</keyword>
<dbReference type="EMBL" id="AP028910">
    <property type="protein sequence ID" value="BES90511.1"/>
    <property type="molecule type" value="Genomic_DNA"/>
</dbReference>
<gene>
    <name evidence="1" type="ORF">NTJ_03319</name>
</gene>
<protein>
    <submittedName>
        <fullName evidence="1">Uncharacterized protein</fullName>
    </submittedName>
</protein>